<dbReference type="Proteomes" id="UP000789803">
    <property type="component" value="Unassembled WGS sequence"/>
</dbReference>
<dbReference type="GO" id="GO:0008795">
    <property type="term" value="F:NAD+ synthase activity"/>
    <property type="evidence" value="ECO:0007669"/>
    <property type="project" value="UniProtKB-EC"/>
</dbReference>
<feature type="binding site" evidence="8">
    <location>
        <position position="138"/>
    </location>
    <ligand>
        <name>Mg(2+)</name>
        <dbReference type="ChEBI" id="CHEBI:18420"/>
    </ligand>
</feature>
<feature type="binding site" evidence="8">
    <location>
        <begin position="32"/>
        <end position="39"/>
    </location>
    <ligand>
        <name>ATP</name>
        <dbReference type="ChEBI" id="CHEBI:30616"/>
    </ligand>
</feature>
<keyword evidence="7 8" id="KW-0520">NAD</keyword>
<keyword evidence="2 8" id="KW-0436">Ligase</keyword>
<evidence type="ECO:0000256" key="3">
    <source>
        <dbReference type="ARBA" id="ARBA00022723"/>
    </source>
</evidence>
<evidence type="ECO:0000256" key="2">
    <source>
        <dbReference type="ARBA" id="ARBA00022598"/>
    </source>
</evidence>
<dbReference type="NCBIfam" id="NF010587">
    <property type="entry name" value="PRK13980.1"/>
    <property type="match status" value="1"/>
</dbReference>
<dbReference type="InterPro" id="IPR022310">
    <property type="entry name" value="NAD/GMP_synthase"/>
</dbReference>
<comment type="caution">
    <text evidence="8">Lacks conserved residue(s) required for the propagation of feature annotation.</text>
</comment>
<evidence type="ECO:0000313" key="13">
    <source>
        <dbReference type="Proteomes" id="UP000789803"/>
    </source>
</evidence>
<keyword evidence="4 8" id="KW-0547">Nucleotide-binding</keyword>
<dbReference type="InterPro" id="IPR003694">
    <property type="entry name" value="NAD_synthase"/>
</dbReference>
<keyword evidence="6 8" id="KW-0460">Magnesium</keyword>
<feature type="binding site" description="in other chain" evidence="8">
    <location>
        <position position="113"/>
    </location>
    <ligand>
        <name>deamido-NAD(+)</name>
        <dbReference type="ChEBI" id="CHEBI:58437"/>
        <note>ligand shared between two neighboring subunits</note>
    </ligand>
</feature>
<dbReference type="EMBL" id="CAJHOF010000008">
    <property type="protein sequence ID" value="CAD7288648.1"/>
    <property type="molecule type" value="Genomic_DNA"/>
</dbReference>
<evidence type="ECO:0000256" key="9">
    <source>
        <dbReference type="RuleBase" id="RU003811"/>
    </source>
</evidence>
<gene>
    <name evidence="8 12" type="primary">nadE</name>
    <name evidence="12" type="ORF">LMG7974_01109</name>
</gene>
<dbReference type="SUPFAM" id="SSF52402">
    <property type="entry name" value="Adenine nucleotide alpha hydrolases-like"/>
    <property type="match status" value="1"/>
</dbReference>
<evidence type="ECO:0000259" key="11">
    <source>
        <dbReference type="Pfam" id="PF02540"/>
    </source>
</evidence>
<keyword evidence="3 8" id="KW-0479">Metal-binding</keyword>
<evidence type="ECO:0000256" key="10">
    <source>
        <dbReference type="RuleBase" id="RU003812"/>
    </source>
</evidence>
<dbReference type="Pfam" id="PF02540">
    <property type="entry name" value="NAD_synthase"/>
    <property type="match status" value="1"/>
</dbReference>
<accession>A0ABM8Q6T4</accession>
<proteinExistence type="inferred from homology"/>
<evidence type="ECO:0000256" key="6">
    <source>
        <dbReference type="ARBA" id="ARBA00022842"/>
    </source>
</evidence>
<keyword evidence="13" id="KW-1185">Reference proteome</keyword>
<keyword evidence="5 8" id="KW-0067">ATP-binding</keyword>
<dbReference type="NCBIfam" id="TIGR00552">
    <property type="entry name" value="nadE"/>
    <property type="match status" value="1"/>
</dbReference>
<comment type="caution">
    <text evidence="12">The sequence shown here is derived from an EMBL/GenBank/DDBJ whole genome shotgun (WGS) entry which is preliminary data.</text>
</comment>
<feature type="binding site" evidence="8">
    <location>
        <position position="38"/>
    </location>
    <ligand>
        <name>Mg(2+)</name>
        <dbReference type="ChEBI" id="CHEBI:18420"/>
    </ligand>
</feature>
<name>A0ABM8Q6T4_9BACT</name>
<dbReference type="InterPro" id="IPR022926">
    <property type="entry name" value="NH(3)-dep_NAD(+)_synth"/>
</dbReference>
<comment type="catalytic activity">
    <reaction evidence="8 10">
        <text>deamido-NAD(+) + NH4(+) + ATP = AMP + diphosphate + NAD(+) + H(+)</text>
        <dbReference type="Rhea" id="RHEA:21188"/>
        <dbReference type="ChEBI" id="CHEBI:15378"/>
        <dbReference type="ChEBI" id="CHEBI:28938"/>
        <dbReference type="ChEBI" id="CHEBI:30616"/>
        <dbReference type="ChEBI" id="CHEBI:33019"/>
        <dbReference type="ChEBI" id="CHEBI:57540"/>
        <dbReference type="ChEBI" id="CHEBI:58437"/>
        <dbReference type="ChEBI" id="CHEBI:456215"/>
        <dbReference type="EC" id="6.3.1.5"/>
    </reaction>
</comment>
<feature type="domain" description="NAD/GMP synthase" evidence="11">
    <location>
        <begin position="11"/>
        <end position="248"/>
    </location>
</feature>
<comment type="pathway">
    <text evidence="8">Cofactor biosynthesis; NAD(+) biosynthesis; NAD(+) from deamido-NAD(+) (ammonia route): step 1/1.</text>
</comment>
<dbReference type="InterPro" id="IPR014729">
    <property type="entry name" value="Rossmann-like_a/b/a_fold"/>
</dbReference>
<dbReference type="PANTHER" id="PTHR23090">
    <property type="entry name" value="NH 3 /GLUTAMINE-DEPENDENT NAD + SYNTHETASE"/>
    <property type="match status" value="1"/>
</dbReference>
<feature type="binding site" evidence="8">
    <location>
        <position position="133"/>
    </location>
    <ligand>
        <name>ATP</name>
        <dbReference type="ChEBI" id="CHEBI:30616"/>
    </ligand>
</feature>
<evidence type="ECO:0000256" key="4">
    <source>
        <dbReference type="ARBA" id="ARBA00022741"/>
    </source>
</evidence>
<dbReference type="CDD" id="cd00553">
    <property type="entry name" value="NAD_synthase"/>
    <property type="match status" value="1"/>
</dbReference>
<evidence type="ECO:0000256" key="5">
    <source>
        <dbReference type="ARBA" id="ARBA00022840"/>
    </source>
</evidence>
<reference evidence="12 13" key="1">
    <citation type="submission" date="2020-11" db="EMBL/GenBank/DDBJ databases">
        <authorList>
            <person name="Peeters C."/>
        </authorList>
    </citation>
    <scope>NUCLEOTIDE SEQUENCE [LARGE SCALE GENOMIC DNA]</scope>
    <source>
        <strain evidence="12 13">LMG 7974</strain>
    </source>
</reference>
<evidence type="ECO:0000256" key="1">
    <source>
        <dbReference type="ARBA" id="ARBA00005859"/>
    </source>
</evidence>
<evidence type="ECO:0000313" key="12">
    <source>
        <dbReference type="EMBL" id="CAD7288648.1"/>
    </source>
</evidence>
<comment type="similarity">
    <text evidence="1 8 9">Belongs to the NAD synthetase family.</text>
</comment>
<dbReference type="EC" id="6.3.1.5" evidence="8 10"/>
<comment type="subunit">
    <text evidence="8">Homodimer.</text>
</comment>
<dbReference type="Gene3D" id="3.40.50.620">
    <property type="entry name" value="HUPs"/>
    <property type="match status" value="1"/>
</dbReference>
<sequence length="254" mass="28369">MRKINYSNIKNQLINFLQDYLSKSGANGFLLGVSGGLDSAVVATLCKHAAPNSTYALLMPTSTSSQTNLDDAYNLCKTLEINHKVINLDDILNAYKTTLDIKNHHRLGNIMARIRMSLLYDASFNINALVVGTSNKSELMLGYGTIYGDLAYALNPIGELYKSEIFEFAKFLQIDEKIINKAPSADLFEGQSDEADLGYSYAVLDKVLEFIEVNGDNYENLIKNFNDELLINTVLKRVNSSEFKRRMPIIAKIS</sequence>
<comment type="function">
    <text evidence="8">Catalyzes the ATP-dependent amidation of deamido-NAD to form NAD. Uses ammonia as a nitrogen source.</text>
</comment>
<dbReference type="HAMAP" id="MF_00193">
    <property type="entry name" value="NadE_ammonia_dep"/>
    <property type="match status" value="1"/>
</dbReference>
<dbReference type="PANTHER" id="PTHR23090:SF9">
    <property type="entry name" value="GLUTAMINE-DEPENDENT NAD(+) SYNTHETASE"/>
    <property type="match status" value="1"/>
</dbReference>
<evidence type="ECO:0000256" key="8">
    <source>
        <dbReference type="HAMAP-Rule" id="MF_00193"/>
    </source>
</evidence>
<feature type="binding site" evidence="8">
    <location>
        <position position="184"/>
    </location>
    <ligand>
        <name>ATP</name>
        <dbReference type="ChEBI" id="CHEBI:30616"/>
    </ligand>
</feature>
<evidence type="ECO:0000256" key="7">
    <source>
        <dbReference type="ARBA" id="ARBA00023027"/>
    </source>
</evidence>
<organism evidence="12 13">
    <name type="scientific">Campylobacter majalis</name>
    <dbReference type="NCBI Taxonomy" id="2790656"/>
    <lineage>
        <taxon>Bacteria</taxon>
        <taxon>Pseudomonadati</taxon>
        <taxon>Campylobacterota</taxon>
        <taxon>Epsilonproteobacteria</taxon>
        <taxon>Campylobacterales</taxon>
        <taxon>Campylobacteraceae</taxon>
        <taxon>Campylobacter</taxon>
    </lineage>
</organism>
<protein>
    <recommendedName>
        <fullName evidence="8 10">NH(3)-dependent NAD(+) synthetase</fullName>
        <ecNumber evidence="8 10">6.3.1.5</ecNumber>
    </recommendedName>
</protein>
<feature type="binding site" evidence="8">
    <location>
        <position position="162"/>
    </location>
    <ligand>
        <name>ATP</name>
        <dbReference type="ChEBI" id="CHEBI:30616"/>
    </ligand>
</feature>